<name>A0A195B2L4_9HYME</name>
<gene>
    <name evidence="2" type="ORF">ALC53_11099</name>
</gene>
<dbReference type="Proteomes" id="UP000078540">
    <property type="component" value="Unassembled WGS sequence"/>
</dbReference>
<keyword evidence="3" id="KW-1185">Reference proteome</keyword>
<sequence>MRPVHSVDDENGPAGCESGDRSAIHKPRVLISAETLFDRSRYTFYENGPREKYFLDTRTLRSGGWSSPSRRFRDVTGLLSISLAWALAMASILGDGTGPGGPGPSRCLLLLQRSLAIQLIRGSPPHIANAGQRESPKEHPADEMWMYDKGYNLFQSFLEANSKCWWNAALVDATRQLRYKGHVSPGVLMVSGPPCALEVLRAAWARNVLRPPADHSITCLGVGYTTAHNARLICACSNADFAPPHNWSVHFADGRAKDRLISDLFTFPHSIFLDKTTSSSGNITAVFA</sequence>
<dbReference type="GO" id="GO:0005634">
    <property type="term" value="C:nucleus"/>
    <property type="evidence" value="ECO:0007669"/>
    <property type="project" value="TreeGrafter"/>
</dbReference>
<evidence type="ECO:0000313" key="2">
    <source>
        <dbReference type="EMBL" id="KYM78444.1"/>
    </source>
</evidence>
<dbReference type="GO" id="GO:0006357">
    <property type="term" value="P:regulation of transcription by RNA polymerase II"/>
    <property type="evidence" value="ECO:0007669"/>
    <property type="project" value="InterPro"/>
</dbReference>
<dbReference type="STRING" id="520822.A0A195B2L4"/>
<protein>
    <submittedName>
        <fullName evidence="2">Storkhead-box protein 1</fullName>
    </submittedName>
</protein>
<dbReference type="GO" id="GO:0000977">
    <property type="term" value="F:RNA polymerase II transcription regulatory region sequence-specific DNA binding"/>
    <property type="evidence" value="ECO:0007669"/>
    <property type="project" value="TreeGrafter"/>
</dbReference>
<feature type="region of interest" description="Disordered" evidence="1">
    <location>
        <begin position="1"/>
        <end position="21"/>
    </location>
</feature>
<evidence type="ECO:0000256" key="1">
    <source>
        <dbReference type="SAM" id="MobiDB-lite"/>
    </source>
</evidence>
<dbReference type="PANTHER" id="PTHR22437:SF0">
    <property type="entry name" value="FI21431P1"/>
    <property type="match status" value="1"/>
</dbReference>
<reference evidence="2 3" key="1">
    <citation type="submission" date="2015-09" db="EMBL/GenBank/DDBJ databases">
        <title>Atta colombica WGS genome.</title>
        <authorList>
            <person name="Nygaard S."/>
            <person name="Hu H."/>
            <person name="Boomsma J."/>
            <person name="Zhang G."/>
        </authorList>
    </citation>
    <scope>NUCLEOTIDE SEQUENCE [LARGE SCALE GENOMIC DNA]</scope>
    <source>
        <strain evidence="2">Treedump-2</strain>
        <tissue evidence="2">Whole body</tissue>
    </source>
</reference>
<evidence type="ECO:0000313" key="3">
    <source>
        <dbReference type="Proteomes" id="UP000078540"/>
    </source>
</evidence>
<dbReference type="AlphaFoldDB" id="A0A195B2L4"/>
<dbReference type="InterPro" id="IPR040126">
    <property type="entry name" value="STOX1/2"/>
</dbReference>
<accession>A0A195B2L4</accession>
<dbReference type="PANTHER" id="PTHR22437">
    <property type="entry name" value="WINGED HELIX DOMAIN-CONTAINING PROTEIN"/>
    <property type="match status" value="1"/>
</dbReference>
<organism evidence="2 3">
    <name type="scientific">Atta colombica</name>
    <dbReference type="NCBI Taxonomy" id="520822"/>
    <lineage>
        <taxon>Eukaryota</taxon>
        <taxon>Metazoa</taxon>
        <taxon>Ecdysozoa</taxon>
        <taxon>Arthropoda</taxon>
        <taxon>Hexapoda</taxon>
        <taxon>Insecta</taxon>
        <taxon>Pterygota</taxon>
        <taxon>Neoptera</taxon>
        <taxon>Endopterygota</taxon>
        <taxon>Hymenoptera</taxon>
        <taxon>Apocrita</taxon>
        <taxon>Aculeata</taxon>
        <taxon>Formicoidea</taxon>
        <taxon>Formicidae</taxon>
        <taxon>Myrmicinae</taxon>
        <taxon>Atta</taxon>
    </lineage>
</organism>
<dbReference type="EMBL" id="KQ976662">
    <property type="protein sequence ID" value="KYM78444.1"/>
    <property type="molecule type" value="Genomic_DNA"/>
</dbReference>
<proteinExistence type="predicted"/>
<dbReference type="GO" id="GO:0005737">
    <property type="term" value="C:cytoplasm"/>
    <property type="evidence" value="ECO:0007669"/>
    <property type="project" value="TreeGrafter"/>
</dbReference>